<feature type="region of interest" description="Disordered" evidence="1">
    <location>
        <begin position="61"/>
        <end position="107"/>
    </location>
</feature>
<name>A0ABY7TCP8_9SPHI</name>
<dbReference type="RefSeq" id="WP_273632068.1">
    <property type="nucleotide sequence ID" value="NZ_CP117167.1"/>
</dbReference>
<sequence>MSPVKSFVANNLLVKNNNPDSNDQPPRNARVLFIRPASYSFFKALWQTLLSGLKPCVGVGDTQKQAVPRPLSQKEHKALDKANKKALKQKKKADKEHQKQLRKQDHT</sequence>
<organism evidence="2 3">
    <name type="scientific">Mucilaginibacter jinjuensis</name>
    <dbReference type="NCBI Taxonomy" id="1176721"/>
    <lineage>
        <taxon>Bacteria</taxon>
        <taxon>Pseudomonadati</taxon>
        <taxon>Bacteroidota</taxon>
        <taxon>Sphingobacteriia</taxon>
        <taxon>Sphingobacteriales</taxon>
        <taxon>Sphingobacteriaceae</taxon>
        <taxon>Mucilaginibacter</taxon>
    </lineage>
</organism>
<proteinExistence type="predicted"/>
<keyword evidence="3" id="KW-1185">Reference proteome</keyword>
<gene>
    <name evidence="2" type="ORF">PQO05_07415</name>
</gene>
<evidence type="ECO:0000313" key="3">
    <source>
        <dbReference type="Proteomes" id="UP001216139"/>
    </source>
</evidence>
<reference evidence="2 3" key="1">
    <citation type="submission" date="2023-02" db="EMBL/GenBank/DDBJ databases">
        <title>Genome sequence of Mucilaginibacter jinjuensis strain KACC 16571.</title>
        <authorList>
            <person name="Kim S."/>
            <person name="Heo J."/>
            <person name="Kwon S.-W."/>
        </authorList>
    </citation>
    <scope>NUCLEOTIDE SEQUENCE [LARGE SCALE GENOMIC DNA]</scope>
    <source>
        <strain evidence="2 3">KACC 16571</strain>
    </source>
</reference>
<feature type="compositionally biased region" description="Basic and acidic residues" evidence="1">
    <location>
        <begin position="93"/>
        <end position="107"/>
    </location>
</feature>
<feature type="compositionally biased region" description="Basic and acidic residues" evidence="1">
    <location>
        <begin position="72"/>
        <end position="83"/>
    </location>
</feature>
<evidence type="ECO:0000256" key="1">
    <source>
        <dbReference type="SAM" id="MobiDB-lite"/>
    </source>
</evidence>
<protein>
    <submittedName>
        <fullName evidence="2">Uncharacterized protein</fullName>
    </submittedName>
</protein>
<dbReference type="Proteomes" id="UP001216139">
    <property type="component" value="Chromosome"/>
</dbReference>
<accession>A0ABY7TCP8</accession>
<dbReference type="EMBL" id="CP117167">
    <property type="protein sequence ID" value="WCT13761.1"/>
    <property type="molecule type" value="Genomic_DNA"/>
</dbReference>
<evidence type="ECO:0000313" key="2">
    <source>
        <dbReference type="EMBL" id="WCT13761.1"/>
    </source>
</evidence>
<feature type="region of interest" description="Disordered" evidence="1">
    <location>
        <begin position="1"/>
        <end position="27"/>
    </location>
</feature>
<feature type="compositionally biased region" description="Polar residues" evidence="1">
    <location>
        <begin position="13"/>
        <end position="25"/>
    </location>
</feature>